<keyword evidence="2" id="KW-0812">Transmembrane</keyword>
<proteinExistence type="predicted"/>
<feature type="region of interest" description="Disordered" evidence="1">
    <location>
        <begin position="140"/>
        <end position="169"/>
    </location>
</feature>
<feature type="transmembrane region" description="Helical" evidence="2">
    <location>
        <begin position="268"/>
        <end position="290"/>
    </location>
</feature>
<reference evidence="4" key="1">
    <citation type="submission" date="2019-11" db="UniProtKB">
        <authorList>
            <consortium name="WormBaseParasite"/>
        </authorList>
    </citation>
    <scope>IDENTIFICATION</scope>
</reference>
<feature type="transmembrane region" description="Helical" evidence="2">
    <location>
        <begin position="302"/>
        <end position="323"/>
    </location>
</feature>
<evidence type="ECO:0000256" key="1">
    <source>
        <dbReference type="SAM" id="MobiDB-lite"/>
    </source>
</evidence>
<protein>
    <submittedName>
        <fullName evidence="4">Secreted protein</fullName>
    </submittedName>
</protein>
<evidence type="ECO:0000256" key="2">
    <source>
        <dbReference type="SAM" id="Phobius"/>
    </source>
</evidence>
<name>A0A5K3FA02_MESCO</name>
<accession>A0A5K3FA02</accession>
<dbReference type="WBParaSite" id="MCU_006151-RA">
    <property type="protein sequence ID" value="MCU_006151-RA"/>
    <property type="gene ID" value="MCU_006151"/>
</dbReference>
<keyword evidence="2" id="KW-1133">Transmembrane helix</keyword>
<feature type="transmembrane region" description="Helical" evidence="2">
    <location>
        <begin position="329"/>
        <end position="346"/>
    </location>
</feature>
<evidence type="ECO:0000313" key="4">
    <source>
        <dbReference type="WBParaSite" id="MCU_006151-RA"/>
    </source>
</evidence>
<feature type="transmembrane region" description="Helical" evidence="2">
    <location>
        <begin position="535"/>
        <end position="559"/>
    </location>
</feature>
<organism evidence="4">
    <name type="scientific">Mesocestoides corti</name>
    <name type="common">Flatworm</name>
    <dbReference type="NCBI Taxonomy" id="53468"/>
    <lineage>
        <taxon>Eukaryota</taxon>
        <taxon>Metazoa</taxon>
        <taxon>Spiralia</taxon>
        <taxon>Lophotrochozoa</taxon>
        <taxon>Platyhelminthes</taxon>
        <taxon>Cestoda</taxon>
        <taxon>Eucestoda</taxon>
        <taxon>Cyclophyllidea</taxon>
        <taxon>Mesocestoididae</taxon>
        <taxon>Mesocestoides</taxon>
    </lineage>
</organism>
<dbReference type="AlphaFoldDB" id="A0A5K3FA02"/>
<sequence length="582" mass="62675">MILLYYYFACYITLSTVLQSCHANDPEVIQQFWKQLYSQLPDPSLPNRLSNGQQMGVKLSVAVESAEFGHAYDDYVCRATIRLVTSWPIMDTKISDNTLVRMAGGTVMLDADRVWRPRVMVSGARHMKLFSRRLELQSFGKSSPPHRSLMQKGDADYGSGGEVSAQGNPGRQPVYVMSEIFNVEVLCTSPSIKHYLGAIHCPVVFSQETFHRENSDYIWQDRTTCTLSVKASEKISYVTLSTRYSDKSSSEGPQSNLSINLCFNPTALVLRAALPALLFTFLSFILLWSLPCGPQIISITQGGLVLLCLATWTHFSVAIPTHFSLVDAWFILCLAFISMTFLFTLYEHRRLDRLAKTRQIQQQRRIYSALSATALCVPKMPPCGAAGGGGGGGSGGSTCGCGGCSCAGGFCGAGGGFLGIGNGQTSQMGSGGSPPPLGLMHQASPVVMPTKLDICNEAYFRSVSSELSKDSSAIMSLGTALRLRCAKNGGLGVFEPNDSNLGLIKSQYALGSTPSTHPAPSGSFLQPLGPIAPSYCTTVVAVALPILYILAIIIFWGFFGAQGTVPKDCLVGSVTCQALDRS</sequence>
<feature type="chain" id="PRO_5024417960" evidence="3">
    <location>
        <begin position="24"/>
        <end position="582"/>
    </location>
</feature>
<feature type="signal peptide" evidence="3">
    <location>
        <begin position="1"/>
        <end position="23"/>
    </location>
</feature>
<evidence type="ECO:0000256" key="3">
    <source>
        <dbReference type="SAM" id="SignalP"/>
    </source>
</evidence>
<keyword evidence="2" id="KW-0472">Membrane</keyword>
<keyword evidence="3" id="KW-0732">Signal</keyword>